<dbReference type="OrthoDB" id="70840at2"/>
<comment type="caution">
    <text evidence="4">The sequence shown here is derived from an EMBL/GenBank/DDBJ whole genome shotgun (WGS) entry which is preliminary data.</text>
</comment>
<accession>A0A510URQ5</accession>
<dbReference type="AlphaFoldDB" id="A0A510URQ5"/>
<evidence type="ECO:0000313" key="5">
    <source>
        <dbReference type="Proteomes" id="UP000321386"/>
    </source>
</evidence>
<protein>
    <recommendedName>
        <fullName evidence="3">N-acetyltransferase domain-containing protein</fullName>
    </recommendedName>
</protein>
<dbReference type="RefSeq" id="WP_146805583.1">
    <property type="nucleotide sequence ID" value="NZ_BJUA01000004.1"/>
</dbReference>
<proteinExistence type="predicted"/>
<reference evidence="4 5" key="1">
    <citation type="submission" date="2019-07" db="EMBL/GenBank/DDBJ databases">
        <title>Whole genome shotgun sequence of Cellulomonas persica NBRC 101101.</title>
        <authorList>
            <person name="Hosoyama A."/>
            <person name="Uohara A."/>
            <person name="Ohji S."/>
            <person name="Ichikawa N."/>
        </authorList>
    </citation>
    <scope>NUCLEOTIDE SEQUENCE [LARGE SCALE GENOMIC DNA]</scope>
    <source>
        <strain evidence="4 5">NBRC 101101</strain>
    </source>
</reference>
<dbReference type="GO" id="GO:0016747">
    <property type="term" value="F:acyltransferase activity, transferring groups other than amino-acyl groups"/>
    <property type="evidence" value="ECO:0007669"/>
    <property type="project" value="InterPro"/>
</dbReference>
<dbReference type="EMBL" id="BJUA01000004">
    <property type="protein sequence ID" value="GEK17302.1"/>
    <property type="molecule type" value="Genomic_DNA"/>
</dbReference>
<dbReference type="InterPro" id="IPR000182">
    <property type="entry name" value="GNAT_dom"/>
</dbReference>
<dbReference type="Pfam" id="PF00583">
    <property type="entry name" value="Acetyltransf_1"/>
    <property type="match status" value="2"/>
</dbReference>
<keyword evidence="5" id="KW-1185">Reference proteome</keyword>
<evidence type="ECO:0000256" key="2">
    <source>
        <dbReference type="ARBA" id="ARBA00023315"/>
    </source>
</evidence>
<keyword evidence="1" id="KW-0808">Transferase</keyword>
<name>A0A510URQ5_9CELL</name>
<gene>
    <name evidence="4" type="ORF">CPE01_10350</name>
</gene>
<feature type="domain" description="N-acetyltransferase" evidence="3">
    <location>
        <begin position="172"/>
        <end position="329"/>
    </location>
</feature>
<dbReference type="Gene3D" id="3.40.630.30">
    <property type="match status" value="2"/>
</dbReference>
<evidence type="ECO:0000259" key="3">
    <source>
        <dbReference type="PROSITE" id="PS51186"/>
    </source>
</evidence>
<dbReference type="PANTHER" id="PTHR43877">
    <property type="entry name" value="AMINOALKYLPHOSPHONATE N-ACETYLTRANSFERASE-RELATED-RELATED"/>
    <property type="match status" value="1"/>
</dbReference>
<keyword evidence="2" id="KW-0012">Acyltransferase</keyword>
<dbReference type="InterPro" id="IPR050832">
    <property type="entry name" value="Bact_Acetyltransf"/>
</dbReference>
<dbReference type="InterPro" id="IPR016181">
    <property type="entry name" value="Acyl_CoA_acyltransferase"/>
</dbReference>
<dbReference type="SUPFAM" id="SSF55729">
    <property type="entry name" value="Acyl-CoA N-acyltransferases (Nat)"/>
    <property type="match status" value="2"/>
</dbReference>
<feature type="domain" description="N-acetyltransferase" evidence="3">
    <location>
        <begin position="1"/>
        <end position="153"/>
    </location>
</feature>
<dbReference type="CDD" id="cd04301">
    <property type="entry name" value="NAT_SF"/>
    <property type="match status" value="2"/>
</dbReference>
<dbReference type="PROSITE" id="PS51186">
    <property type="entry name" value="GNAT"/>
    <property type="match status" value="2"/>
</dbReference>
<organism evidence="4 5">
    <name type="scientific">Cellulomonas persica</name>
    <dbReference type="NCBI Taxonomy" id="76861"/>
    <lineage>
        <taxon>Bacteria</taxon>
        <taxon>Bacillati</taxon>
        <taxon>Actinomycetota</taxon>
        <taxon>Actinomycetes</taxon>
        <taxon>Micrococcales</taxon>
        <taxon>Cellulomonadaceae</taxon>
        <taxon>Cellulomonas</taxon>
    </lineage>
</organism>
<evidence type="ECO:0000256" key="1">
    <source>
        <dbReference type="ARBA" id="ARBA00022679"/>
    </source>
</evidence>
<sequence>MAVALAHVGWDDEHATRLRAAQQAELRERYGDDDIGHEMTGESIVAMVVLHEDDEPVACVALRDASSDFGPGVGEVKRLYTVPRARGRGHSRRVMLELERLAREQGRQRLVLETGVLQPEAIGLYLSLGYRSIPNYAEYVAEPSSRCFAKDLTPAALDGSAPATARTTAGTLTIERRPWGDEDAVALRRAMWAWNMRTYPELVRDEPDLGFASDDARQVVGELATWVARLDGTPVGCVTLRAPRDGYPAGSAELKKLYVADDARGQGVGRALLTTAHDEARTRGCTSTLLVVGIRQPEAVALYLSSGYRPTRPFTDATDDAISLWLTRPLL</sequence>
<dbReference type="Proteomes" id="UP000321386">
    <property type="component" value="Unassembled WGS sequence"/>
</dbReference>
<evidence type="ECO:0000313" key="4">
    <source>
        <dbReference type="EMBL" id="GEK17302.1"/>
    </source>
</evidence>
<dbReference type="PANTHER" id="PTHR43877:SF2">
    <property type="entry name" value="AMINOALKYLPHOSPHONATE N-ACETYLTRANSFERASE-RELATED"/>
    <property type="match status" value="1"/>
</dbReference>